<keyword evidence="2" id="KW-1185">Reference proteome</keyword>
<dbReference type="Gene3D" id="1.20.5.340">
    <property type="match status" value="1"/>
</dbReference>
<reference evidence="1" key="1">
    <citation type="journal article" date="2022" name="bioRxiv">
        <title>Sequencing and chromosome-scale assembly of the giantPleurodeles waltlgenome.</title>
        <authorList>
            <person name="Brown T."/>
            <person name="Elewa A."/>
            <person name="Iarovenko S."/>
            <person name="Subramanian E."/>
            <person name="Araus A.J."/>
            <person name="Petzold A."/>
            <person name="Susuki M."/>
            <person name="Suzuki K.-i.T."/>
            <person name="Hayashi T."/>
            <person name="Toyoda A."/>
            <person name="Oliveira C."/>
            <person name="Osipova E."/>
            <person name="Leigh N.D."/>
            <person name="Simon A."/>
            <person name="Yun M.H."/>
        </authorList>
    </citation>
    <scope>NUCLEOTIDE SEQUENCE</scope>
    <source>
        <strain evidence="1">20211129_DDA</strain>
        <tissue evidence="1">Liver</tissue>
    </source>
</reference>
<name>A0AAV7V219_PLEWA</name>
<sequence length="144" mass="16188">MPADSRSDDTMERILQEINAVGRCLEAMDSKITDLSAASTSIRADIASLQDKVTDLDHCLMTVEGQLVTLPDQDSDLQFLRAKITDFEDRSRRDNVCFFGIEEHKEGSDARAFFRVFLPELTGFILSPTLEFQRAHRIAPPPLS</sequence>
<comment type="caution">
    <text evidence="1">The sequence shown here is derived from an EMBL/GenBank/DDBJ whole genome shotgun (WGS) entry which is preliminary data.</text>
</comment>
<dbReference type="Gene3D" id="3.30.70.1820">
    <property type="entry name" value="L1 transposable element, RRM domain"/>
    <property type="match status" value="1"/>
</dbReference>
<evidence type="ECO:0000313" key="2">
    <source>
        <dbReference type="Proteomes" id="UP001066276"/>
    </source>
</evidence>
<accession>A0AAV7V219</accession>
<evidence type="ECO:0000313" key="1">
    <source>
        <dbReference type="EMBL" id="KAJ1194355.1"/>
    </source>
</evidence>
<gene>
    <name evidence="1" type="ORF">NDU88_003644</name>
</gene>
<organism evidence="1 2">
    <name type="scientific">Pleurodeles waltl</name>
    <name type="common">Iberian ribbed newt</name>
    <dbReference type="NCBI Taxonomy" id="8319"/>
    <lineage>
        <taxon>Eukaryota</taxon>
        <taxon>Metazoa</taxon>
        <taxon>Chordata</taxon>
        <taxon>Craniata</taxon>
        <taxon>Vertebrata</taxon>
        <taxon>Euteleostomi</taxon>
        <taxon>Amphibia</taxon>
        <taxon>Batrachia</taxon>
        <taxon>Caudata</taxon>
        <taxon>Salamandroidea</taxon>
        <taxon>Salamandridae</taxon>
        <taxon>Pleurodelinae</taxon>
        <taxon>Pleurodeles</taxon>
    </lineage>
</organism>
<protein>
    <submittedName>
        <fullName evidence="1">Uncharacterized protein</fullName>
    </submittedName>
</protein>
<dbReference type="Proteomes" id="UP001066276">
    <property type="component" value="Chromosome 2_2"/>
</dbReference>
<dbReference type="EMBL" id="JANPWB010000004">
    <property type="protein sequence ID" value="KAJ1194355.1"/>
    <property type="molecule type" value="Genomic_DNA"/>
</dbReference>
<proteinExistence type="predicted"/>
<dbReference type="AlphaFoldDB" id="A0AAV7V219"/>